<feature type="region of interest" description="Disordered" evidence="1">
    <location>
        <begin position="1"/>
        <end position="24"/>
    </location>
</feature>
<gene>
    <name evidence="2" type="ORF">DMX08_19350</name>
</gene>
<dbReference type="SUPFAM" id="SSF88874">
    <property type="entry name" value="Receptor-binding domain of short tail fibre protein gp12"/>
    <property type="match status" value="1"/>
</dbReference>
<sequence>MSIDPINIGGAPNDGNGQNLRSGGQIINDNFAELDTRTAAAQVRADQGVSDAAAARDAAAEAKAIADAAVPATALGDSVPQLINGVVPASQLPSFVDDVLEYPTLEDFPEAGETGKIYIAINDGDSPSNPTRQYRWSGSAFVLIPSSPGSTDQVPEGPTNQYFTQSRVRSTTLSGLGALVNAAILATDTVLQAFAKLQGQLNAKLGKSDVAADSDKLGGQPASYYTATMAGATASADGVKGLVPAPAIADKDRFLKGDGSYGDVGGLPVGSLVPWHVSEASLPSGYIPANGQLIDRAMFPQLWALVAPVASTDAQWLGDVQRQAGWSDGNGTTTFRMPDLNGKGANSQTEALFLRGYGRNSSGLASKYQADQFQGHTISATNGWGLSEFSTYASAGSSNANIRGVFYTTTAAPAVGNVIATPRTDGTNGTPRTGSETRPANVAVIWCFIGGTVATNQGTVDINATAAQVTAQASQIQNLQSAMVKRWSSGPISWSVAGVINLTHNLGFEPAYVVVKGRYKAAVNGMAIGESEFSVGILYQSAFLGVIARKPTATTLQIQVARDGLRLSNAAGELVAVTPAQVDLVVELWA</sequence>
<protein>
    <recommendedName>
        <fullName evidence="4">Phage tail protein</fullName>
    </recommendedName>
</protein>
<evidence type="ECO:0000256" key="1">
    <source>
        <dbReference type="SAM" id="MobiDB-lite"/>
    </source>
</evidence>
<dbReference type="Gene3D" id="3.90.1340.10">
    <property type="entry name" value="Phage tail collar domain"/>
    <property type="match status" value="1"/>
</dbReference>
<dbReference type="EMBL" id="QJRN01000012">
    <property type="protein sequence ID" value="PYC33860.1"/>
    <property type="molecule type" value="Genomic_DNA"/>
</dbReference>
<evidence type="ECO:0000313" key="2">
    <source>
        <dbReference type="EMBL" id="PYC33860.1"/>
    </source>
</evidence>
<dbReference type="Proteomes" id="UP000248188">
    <property type="component" value="Unassembled WGS sequence"/>
</dbReference>
<evidence type="ECO:0000313" key="3">
    <source>
        <dbReference type="Proteomes" id="UP000248188"/>
    </source>
</evidence>
<reference evidence="2 3" key="1">
    <citation type="submission" date="2018-06" db="EMBL/GenBank/DDBJ databases">
        <title>Pseudomonas diversity within urban Lake Michigan freshwaters.</title>
        <authorList>
            <person name="Batrich M."/>
            <person name="Hatzopoulos T."/>
            <person name="Putonti C."/>
        </authorList>
    </citation>
    <scope>NUCLEOTIDE SEQUENCE [LARGE SCALE GENOMIC DNA]</scope>
    <source>
        <strain evidence="2 3">MB-090624</strain>
    </source>
</reference>
<feature type="compositionally biased region" description="Polar residues" evidence="1">
    <location>
        <begin position="15"/>
        <end position="24"/>
    </location>
</feature>
<dbReference type="InterPro" id="IPR037053">
    <property type="entry name" value="Phage_tail_collar_dom_sf"/>
</dbReference>
<name>A0A9Q6N771_9PSED</name>
<proteinExistence type="predicted"/>
<evidence type="ECO:0008006" key="4">
    <source>
        <dbReference type="Google" id="ProtNLM"/>
    </source>
</evidence>
<comment type="caution">
    <text evidence="2">The sequence shown here is derived from an EMBL/GenBank/DDBJ whole genome shotgun (WGS) entry which is preliminary data.</text>
</comment>
<accession>A0A9Q6N771</accession>
<dbReference type="RefSeq" id="WP_110652681.1">
    <property type="nucleotide sequence ID" value="NZ_QJRN01000012.1"/>
</dbReference>
<dbReference type="AlphaFoldDB" id="A0A9Q6N771"/>
<organism evidence="2 3">
    <name type="scientific">Pseudomonas protegens</name>
    <dbReference type="NCBI Taxonomy" id="380021"/>
    <lineage>
        <taxon>Bacteria</taxon>
        <taxon>Pseudomonadati</taxon>
        <taxon>Pseudomonadota</taxon>
        <taxon>Gammaproteobacteria</taxon>
        <taxon>Pseudomonadales</taxon>
        <taxon>Pseudomonadaceae</taxon>
        <taxon>Pseudomonas</taxon>
    </lineage>
</organism>